<dbReference type="AlphaFoldDB" id="A0A3M0C5S6"/>
<dbReference type="InterPro" id="IPR005625">
    <property type="entry name" value="PepSY-ass_TM"/>
</dbReference>
<feature type="transmembrane region" description="Helical" evidence="2">
    <location>
        <begin position="421"/>
        <end position="441"/>
    </location>
</feature>
<keyword evidence="2" id="KW-1133">Transmembrane helix</keyword>
<accession>A0A3M0C5S6</accession>
<feature type="transmembrane region" description="Helical" evidence="2">
    <location>
        <begin position="348"/>
        <end position="369"/>
    </location>
</feature>
<keyword evidence="2" id="KW-0812">Transmembrane</keyword>
<reference evidence="3 4" key="1">
    <citation type="submission" date="2018-10" db="EMBL/GenBank/DDBJ databases">
        <title>Genomic Encyclopedia of Archaeal and Bacterial Type Strains, Phase II (KMG-II): from individual species to whole genera.</title>
        <authorList>
            <person name="Goeker M."/>
        </authorList>
    </citation>
    <scope>NUCLEOTIDE SEQUENCE [LARGE SCALE GENOMIC DNA]</scope>
    <source>
        <strain evidence="3 4">DSM 25217</strain>
    </source>
</reference>
<feature type="compositionally biased region" description="Basic and acidic residues" evidence="1">
    <location>
        <begin position="509"/>
        <end position="522"/>
    </location>
</feature>
<dbReference type="PANTHER" id="PTHR34219:SF4">
    <property type="entry name" value="PEPSY DOMAIN-CONTAINING PROTEIN"/>
    <property type="match status" value="1"/>
</dbReference>
<feature type="compositionally biased region" description="Pro residues" evidence="1">
    <location>
        <begin position="526"/>
        <end position="537"/>
    </location>
</feature>
<sequence length="537" mass="59312">MDRPRHLRIYGLHSWSGIVLGLFVFVVCFTGCFALFYHEIQTWEDPARRLELAENPVDIDPILTAWVEETAAGEEIEFLRLSYPSETEPYYTTMFGVHPEGEKAEFFTARWDTTTGARLPERGAGLSEWLLDFHRDLMWPEGLGGRRIGRTLVGIAGIVLMLSIISGVVIHTKIFQELFTLRFFRSVRLKWQDTHKILGLWGLPFYSMIAVTGAFLGVVAILAPIVAILTFKGDEEALIEAVVGKPLEPAGIEAPMYPLMAVGALRAETSGFAPSFVFAQNWGDSNARYDVYFEADTELAHVEAIQLNGVTGARVANSRMDTVTPAQRVTNAVSPLHYATFGGIALKLLYFILGLSLAVITAFGLMLWIERRLYGNAGRKSPAFYRRLSHLVTGTTLGFPLGTAVIFALDKLYTGAEATRLAWTAYTYFGVVGLAVIFAFLRRNDYRATKEIMAATGFVFMLVPVLNVMITGGGLPQLLTSGHKVAGYVDVALLSLGALTLLTASRLPDRRPDSVSREERRARQPQPNPDLPPVAAE</sequence>
<keyword evidence="4" id="KW-1185">Reference proteome</keyword>
<organism evidence="3 4">
    <name type="scientific">Eilatimonas milleporae</name>
    <dbReference type="NCBI Taxonomy" id="911205"/>
    <lineage>
        <taxon>Bacteria</taxon>
        <taxon>Pseudomonadati</taxon>
        <taxon>Pseudomonadota</taxon>
        <taxon>Alphaproteobacteria</taxon>
        <taxon>Kordiimonadales</taxon>
        <taxon>Kordiimonadaceae</taxon>
        <taxon>Eilatimonas</taxon>
    </lineage>
</organism>
<evidence type="ECO:0000256" key="2">
    <source>
        <dbReference type="SAM" id="Phobius"/>
    </source>
</evidence>
<feature type="transmembrane region" description="Helical" evidence="2">
    <location>
        <begin position="485"/>
        <end position="504"/>
    </location>
</feature>
<dbReference type="RefSeq" id="WP_121939502.1">
    <property type="nucleotide sequence ID" value="NZ_REFR01000013.1"/>
</dbReference>
<proteinExistence type="predicted"/>
<dbReference type="Proteomes" id="UP000271227">
    <property type="component" value="Unassembled WGS sequence"/>
</dbReference>
<feature type="transmembrane region" description="Helical" evidence="2">
    <location>
        <begin position="453"/>
        <end position="473"/>
    </location>
</feature>
<evidence type="ECO:0000313" key="3">
    <source>
        <dbReference type="EMBL" id="RMB04582.1"/>
    </source>
</evidence>
<feature type="transmembrane region" description="Helical" evidence="2">
    <location>
        <begin position="197"/>
        <end position="229"/>
    </location>
</feature>
<dbReference type="PANTHER" id="PTHR34219">
    <property type="entry name" value="IRON-REGULATED INNER MEMBRANE PROTEIN-RELATED"/>
    <property type="match status" value="1"/>
</dbReference>
<evidence type="ECO:0000313" key="4">
    <source>
        <dbReference type="Proteomes" id="UP000271227"/>
    </source>
</evidence>
<dbReference type="Pfam" id="PF03929">
    <property type="entry name" value="PepSY_TM"/>
    <property type="match status" value="1"/>
</dbReference>
<dbReference type="InParanoid" id="A0A3M0C5S6"/>
<feature type="transmembrane region" description="Helical" evidence="2">
    <location>
        <begin position="152"/>
        <end position="176"/>
    </location>
</feature>
<feature type="region of interest" description="Disordered" evidence="1">
    <location>
        <begin position="509"/>
        <end position="537"/>
    </location>
</feature>
<protein>
    <submittedName>
        <fullName evidence="3">Putative iron-regulated membrane protein</fullName>
    </submittedName>
</protein>
<name>A0A3M0C5S6_9PROT</name>
<evidence type="ECO:0000256" key="1">
    <source>
        <dbReference type="SAM" id="MobiDB-lite"/>
    </source>
</evidence>
<feature type="transmembrane region" description="Helical" evidence="2">
    <location>
        <begin position="12"/>
        <end position="37"/>
    </location>
</feature>
<dbReference type="EMBL" id="REFR01000013">
    <property type="protein sequence ID" value="RMB04582.1"/>
    <property type="molecule type" value="Genomic_DNA"/>
</dbReference>
<dbReference type="OrthoDB" id="9776609at2"/>
<keyword evidence="2" id="KW-0472">Membrane</keyword>
<feature type="transmembrane region" description="Helical" evidence="2">
    <location>
        <begin position="390"/>
        <end position="409"/>
    </location>
</feature>
<gene>
    <name evidence="3" type="ORF">BXY39_2851</name>
</gene>
<comment type="caution">
    <text evidence="3">The sequence shown here is derived from an EMBL/GenBank/DDBJ whole genome shotgun (WGS) entry which is preliminary data.</text>
</comment>